<dbReference type="EMBL" id="LJGW01000089">
    <property type="protein sequence ID" value="OEV13238.1"/>
    <property type="molecule type" value="Genomic_DNA"/>
</dbReference>
<name>A0A1E7LAR2_9ACTN</name>
<reference evidence="1 2" key="1">
    <citation type="journal article" date="2016" name="Front. Microbiol.">
        <title>Comparative Genomics Analysis of Streptomyces Species Reveals Their Adaptation to the Marine Environment and Their Diversity at the Genomic Level.</title>
        <authorList>
            <person name="Tian X."/>
            <person name="Zhang Z."/>
            <person name="Yang T."/>
            <person name="Chen M."/>
            <person name="Li J."/>
            <person name="Chen F."/>
            <person name="Yang J."/>
            <person name="Li W."/>
            <person name="Zhang B."/>
            <person name="Zhang Z."/>
            <person name="Wu J."/>
            <person name="Zhang C."/>
            <person name="Long L."/>
            <person name="Xiao J."/>
        </authorList>
    </citation>
    <scope>NUCLEOTIDE SEQUENCE [LARGE SCALE GENOMIC DNA]</scope>
    <source>
        <strain evidence="1 2">SCSIO 10429</strain>
    </source>
</reference>
<protein>
    <submittedName>
        <fullName evidence="1">Uncharacterized protein</fullName>
    </submittedName>
</protein>
<evidence type="ECO:0000313" key="1">
    <source>
        <dbReference type="EMBL" id="OEV13238.1"/>
    </source>
</evidence>
<organism evidence="1 2">
    <name type="scientific">Streptomyces nanshensis</name>
    <dbReference type="NCBI Taxonomy" id="518642"/>
    <lineage>
        <taxon>Bacteria</taxon>
        <taxon>Bacillati</taxon>
        <taxon>Actinomycetota</taxon>
        <taxon>Actinomycetes</taxon>
        <taxon>Kitasatosporales</taxon>
        <taxon>Streptomycetaceae</taxon>
        <taxon>Streptomyces</taxon>
    </lineage>
</organism>
<sequence>MPCYRLSQRPPQGKLTEAQYAPIREAADSHFDGYMRHRSDGAAHHLRYSVTVRNTVVAYLLFDGVVRIVPCLPTAEMREAAQLAEVQLGADPGIQQDLADERCDPKYATAQGLRSGIGRLLARAEAGSQFLDFPPGPVRGHRGPNPVAAYSEAQRREWAGQAAELLEVFRSRFPAAYALWHEDQADRARWRRGAGGGGPDLSEFEAGDRVGVTLGNDGVFPALVLTCDPGSTHNVLRLRLPHRDVDVPPRAAPPRLTPYGVLQPQTRELWARYWAEMRGPDWIPYPRTGLRPLRGEDAAPVDGASGGC</sequence>
<accession>A0A1E7LAR2</accession>
<proteinExistence type="predicted"/>
<keyword evidence="2" id="KW-1185">Reference proteome</keyword>
<gene>
    <name evidence="1" type="ORF">AN218_04475</name>
</gene>
<comment type="caution">
    <text evidence="1">The sequence shown here is derived from an EMBL/GenBank/DDBJ whole genome shotgun (WGS) entry which is preliminary data.</text>
</comment>
<dbReference type="Proteomes" id="UP000176005">
    <property type="component" value="Unassembled WGS sequence"/>
</dbReference>
<dbReference type="AlphaFoldDB" id="A0A1E7LAR2"/>
<evidence type="ECO:0000313" key="2">
    <source>
        <dbReference type="Proteomes" id="UP000176005"/>
    </source>
</evidence>